<evidence type="ECO:0000259" key="4">
    <source>
        <dbReference type="PROSITE" id="PS50102"/>
    </source>
</evidence>
<evidence type="ECO:0000313" key="5">
    <source>
        <dbReference type="EMBL" id="KAJ6639213.1"/>
    </source>
</evidence>
<evidence type="ECO:0000256" key="2">
    <source>
        <dbReference type="PROSITE-ProRule" id="PRU00176"/>
    </source>
</evidence>
<accession>A0A9Q0S0T7</accession>
<organism evidence="5 6">
    <name type="scientific">Pseudolycoriella hygida</name>
    <dbReference type="NCBI Taxonomy" id="35572"/>
    <lineage>
        <taxon>Eukaryota</taxon>
        <taxon>Metazoa</taxon>
        <taxon>Ecdysozoa</taxon>
        <taxon>Arthropoda</taxon>
        <taxon>Hexapoda</taxon>
        <taxon>Insecta</taxon>
        <taxon>Pterygota</taxon>
        <taxon>Neoptera</taxon>
        <taxon>Endopterygota</taxon>
        <taxon>Diptera</taxon>
        <taxon>Nematocera</taxon>
        <taxon>Sciaroidea</taxon>
        <taxon>Sciaridae</taxon>
        <taxon>Pseudolycoriella</taxon>
    </lineage>
</organism>
<name>A0A9Q0S0T7_9DIPT</name>
<dbReference type="PANTHER" id="PTHR19965:SF94">
    <property type="entry name" value="FI13061P-RELATED"/>
    <property type="match status" value="1"/>
</dbReference>
<dbReference type="PANTHER" id="PTHR19965">
    <property type="entry name" value="RNA AND EXPORT FACTOR BINDING PROTEIN"/>
    <property type="match status" value="1"/>
</dbReference>
<keyword evidence="1 2" id="KW-0694">RNA-binding</keyword>
<feature type="domain" description="RRM" evidence="4">
    <location>
        <begin position="66"/>
        <end position="137"/>
    </location>
</feature>
<dbReference type="InterPro" id="IPR012677">
    <property type="entry name" value="Nucleotide-bd_a/b_plait_sf"/>
</dbReference>
<dbReference type="Proteomes" id="UP001151699">
    <property type="component" value="Chromosome X"/>
</dbReference>
<dbReference type="GO" id="GO:0005634">
    <property type="term" value="C:nucleus"/>
    <property type="evidence" value="ECO:0007669"/>
    <property type="project" value="TreeGrafter"/>
</dbReference>
<evidence type="ECO:0000256" key="1">
    <source>
        <dbReference type="ARBA" id="ARBA00022884"/>
    </source>
</evidence>
<dbReference type="Gene3D" id="3.30.70.330">
    <property type="match status" value="1"/>
</dbReference>
<dbReference type="InterPro" id="IPR035979">
    <property type="entry name" value="RBD_domain_sf"/>
</dbReference>
<evidence type="ECO:0000256" key="3">
    <source>
        <dbReference type="SAM" id="MobiDB-lite"/>
    </source>
</evidence>
<dbReference type="EMBL" id="WJQU01000003">
    <property type="protein sequence ID" value="KAJ6639213.1"/>
    <property type="molecule type" value="Genomic_DNA"/>
</dbReference>
<comment type="caution">
    <text evidence="5">The sequence shown here is derived from an EMBL/GenBank/DDBJ whole genome shotgun (WGS) entry which is preliminary data.</text>
</comment>
<dbReference type="GO" id="GO:0003729">
    <property type="term" value="F:mRNA binding"/>
    <property type="evidence" value="ECO:0007669"/>
    <property type="project" value="TreeGrafter"/>
</dbReference>
<dbReference type="SMART" id="SM00360">
    <property type="entry name" value="RRM"/>
    <property type="match status" value="1"/>
</dbReference>
<dbReference type="PROSITE" id="PS50102">
    <property type="entry name" value="RRM"/>
    <property type="match status" value="1"/>
</dbReference>
<dbReference type="AlphaFoldDB" id="A0A9Q0S0T7"/>
<dbReference type="InterPro" id="IPR000504">
    <property type="entry name" value="RRM_dom"/>
</dbReference>
<dbReference type="SUPFAM" id="SSF54928">
    <property type="entry name" value="RNA-binding domain, RBD"/>
    <property type="match status" value="1"/>
</dbReference>
<gene>
    <name evidence="5" type="primary">POLDIP3</name>
    <name evidence="5" type="ORF">Bhyg_11955</name>
</gene>
<reference evidence="5" key="1">
    <citation type="submission" date="2022-07" db="EMBL/GenBank/DDBJ databases">
        <authorList>
            <person name="Trinca V."/>
            <person name="Uliana J.V.C."/>
            <person name="Torres T.T."/>
            <person name="Ward R.J."/>
            <person name="Monesi N."/>
        </authorList>
    </citation>
    <scope>NUCLEOTIDE SEQUENCE</scope>
    <source>
        <strain evidence="5">HSMRA1968</strain>
        <tissue evidence="5">Whole embryos</tissue>
    </source>
</reference>
<dbReference type="GO" id="GO:0006406">
    <property type="term" value="P:mRNA export from nucleus"/>
    <property type="evidence" value="ECO:0007669"/>
    <property type="project" value="TreeGrafter"/>
</dbReference>
<dbReference type="CDD" id="cd12681">
    <property type="entry name" value="RRM_SKAR"/>
    <property type="match status" value="1"/>
</dbReference>
<dbReference type="InterPro" id="IPR034784">
    <property type="entry name" value="PDIP3_RRM"/>
</dbReference>
<proteinExistence type="predicted"/>
<keyword evidence="6" id="KW-1185">Reference proteome</keyword>
<protein>
    <submittedName>
        <fullName evidence="5">Polymerase delta-interacting protein 3</fullName>
    </submittedName>
</protein>
<dbReference type="Pfam" id="PF00076">
    <property type="entry name" value="RRM_1"/>
    <property type="match status" value="1"/>
</dbReference>
<feature type="region of interest" description="Disordered" evidence="3">
    <location>
        <begin position="1"/>
        <end position="26"/>
    </location>
</feature>
<dbReference type="OrthoDB" id="346839at2759"/>
<sequence>MKKPSRALSPSSSLQHGHGGYVPDENSHLSYEMRTRLKNMPDSNMSMGMFSNPYTKPMLPPKTSGYRIVVSNLHSSVSQSDIKELFEDIGTLVEARLVRTGVAEVIYSSMKDAETAVDTYHNRQLDGQPMKCLLVNPRSIENKPTAPAIKRSELD</sequence>
<dbReference type="InterPro" id="IPR051229">
    <property type="entry name" value="ALYREF_mRNA_export"/>
</dbReference>
<evidence type="ECO:0000313" key="6">
    <source>
        <dbReference type="Proteomes" id="UP001151699"/>
    </source>
</evidence>